<dbReference type="CDD" id="cd07522">
    <property type="entry name" value="HAD_cN-II"/>
    <property type="match status" value="1"/>
</dbReference>
<dbReference type="PANTHER" id="PTHR12103">
    <property type="entry name" value="5'-NUCLEOTIDASE DOMAIN-CONTAINING"/>
    <property type="match status" value="1"/>
</dbReference>
<protein>
    <submittedName>
        <fullName evidence="7">HAD family hydrolase</fullName>
    </submittedName>
</protein>
<evidence type="ECO:0000256" key="5">
    <source>
        <dbReference type="SAM" id="Coils"/>
    </source>
</evidence>
<name>A0A150TI53_SORCE</name>
<evidence type="ECO:0000256" key="1">
    <source>
        <dbReference type="ARBA" id="ARBA00009589"/>
    </source>
</evidence>
<organism evidence="7 8">
    <name type="scientific">Sorangium cellulosum</name>
    <name type="common">Polyangium cellulosum</name>
    <dbReference type="NCBI Taxonomy" id="56"/>
    <lineage>
        <taxon>Bacteria</taxon>
        <taxon>Pseudomonadati</taxon>
        <taxon>Myxococcota</taxon>
        <taxon>Polyangia</taxon>
        <taxon>Polyangiales</taxon>
        <taxon>Polyangiaceae</taxon>
        <taxon>Sorangium</taxon>
    </lineage>
</organism>
<evidence type="ECO:0000313" key="8">
    <source>
        <dbReference type="Proteomes" id="UP000075502"/>
    </source>
</evidence>
<dbReference type="InterPro" id="IPR036412">
    <property type="entry name" value="HAD-like_sf"/>
</dbReference>
<feature type="region of interest" description="Disordered" evidence="6">
    <location>
        <begin position="480"/>
        <end position="512"/>
    </location>
</feature>
<sequence>MPHDRSPGDLTMDKLDCLSAPPPKQRGIFCNRTLNLRSIKAIGYDMDYTLIHYRVEAWERRAYEHLRHLLESEGWPVGDLTFEPDLVIRGLILDTELGNLLKVNRFGYVKRAYHGTKPIDFETQRATYARTIVDLADGRYVFLNTLFSLSEGCMYAKLVDLLDQRRLPEVLGYSDLYRRVKDRLDATHMEGQLKAEIIADPDRFVLLDPETPLTLLDQKEAGKKLVLITNSEWVYTRAMMSYAFDRFLPDGMTWRDLFDVVIVSARKPEFFSSRSPLFEVVTEDGLLRPAGRLREGGHYLGGNAGLVEHHLRLSGDEILYIGDHIYGDVHVSKSVLRWRTALIIRELEEEIVAIEEARGAEARLDLWMREKEGAERLYARLRLELQRMRAGYGPVVGATEVEVQAKMNELKVGLAALDARIAPLAKASAETMNPRWGLLLRTGNDKSHLARQIERSADIYTSRVSNFLLATPHVLLRSHRGSLPHDPLGAPPGADRQNGEPAPVDDATPVGM</sequence>
<dbReference type="PANTHER" id="PTHR12103:SF22">
    <property type="entry name" value="HAD-SUPERFAMILY HYDROLASE, SUBFAMILY IG, 5'-NUCLEOTIDASE"/>
    <property type="match status" value="1"/>
</dbReference>
<dbReference type="InterPro" id="IPR023214">
    <property type="entry name" value="HAD_sf"/>
</dbReference>
<dbReference type="InterPro" id="IPR008380">
    <property type="entry name" value="HAD-SF_hydro_IG_5-nucl"/>
</dbReference>
<evidence type="ECO:0000256" key="2">
    <source>
        <dbReference type="ARBA" id="ARBA00022723"/>
    </source>
</evidence>
<evidence type="ECO:0000256" key="3">
    <source>
        <dbReference type="ARBA" id="ARBA00022801"/>
    </source>
</evidence>
<proteinExistence type="inferred from homology"/>
<comment type="similarity">
    <text evidence="1">Belongs to the 5'(3')-deoxyribonucleotidase family.</text>
</comment>
<dbReference type="PIRSF" id="PIRSF017434">
    <property type="entry name" value="Purine_5'-nucleotidase"/>
    <property type="match status" value="1"/>
</dbReference>
<keyword evidence="5" id="KW-0175">Coiled coil</keyword>
<keyword evidence="3 7" id="KW-0378">Hydrolase</keyword>
<dbReference type="AlphaFoldDB" id="A0A150TI53"/>
<keyword evidence="2" id="KW-0479">Metal-binding</keyword>
<dbReference type="GO" id="GO:0008253">
    <property type="term" value="F:5'-nucleotidase activity"/>
    <property type="evidence" value="ECO:0007669"/>
    <property type="project" value="TreeGrafter"/>
</dbReference>
<reference evidence="7 8" key="1">
    <citation type="submission" date="2014-02" db="EMBL/GenBank/DDBJ databases">
        <title>The small core and large imbalanced accessory genome model reveals a collaborative survival strategy of Sorangium cellulosum strains in nature.</title>
        <authorList>
            <person name="Han K."/>
            <person name="Peng R."/>
            <person name="Blom J."/>
            <person name="Li Y.-Z."/>
        </authorList>
    </citation>
    <scope>NUCLEOTIDE SEQUENCE [LARGE SCALE GENOMIC DNA]</scope>
    <source>
        <strain evidence="7 8">So0007-03</strain>
    </source>
</reference>
<dbReference type="Gene3D" id="3.40.50.1000">
    <property type="entry name" value="HAD superfamily/HAD-like"/>
    <property type="match status" value="1"/>
</dbReference>
<comment type="caution">
    <text evidence="7">The sequence shown here is derived from an EMBL/GenBank/DDBJ whole genome shotgun (WGS) entry which is preliminary data.</text>
</comment>
<dbReference type="Proteomes" id="UP000075502">
    <property type="component" value="Unassembled WGS sequence"/>
</dbReference>
<feature type="coiled-coil region" evidence="5">
    <location>
        <begin position="344"/>
        <end position="391"/>
    </location>
</feature>
<gene>
    <name evidence="7" type="ORF">BE21_47395</name>
</gene>
<dbReference type="InterPro" id="IPR016695">
    <property type="entry name" value="Pur_nucleotidase"/>
</dbReference>
<dbReference type="NCBIfam" id="TIGR02244">
    <property type="entry name" value="HAD-IG-Ncltidse"/>
    <property type="match status" value="1"/>
</dbReference>
<evidence type="ECO:0000256" key="4">
    <source>
        <dbReference type="ARBA" id="ARBA00022842"/>
    </source>
</evidence>
<evidence type="ECO:0000256" key="6">
    <source>
        <dbReference type="SAM" id="MobiDB-lite"/>
    </source>
</evidence>
<dbReference type="SUPFAM" id="SSF56784">
    <property type="entry name" value="HAD-like"/>
    <property type="match status" value="1"/>
</dbReference>
<keyword evidence="4" id="KW-0460">Magnesium</keyword>
<dbReference type="GO" id="GO:0046872">
    <property type="term" value="F:metal ion binding"/>
    <property type="evidence" value="ECO:0007669"/>
    <property type="project" value="UniProtKB-KW"/>
</dbReference>
<dbReference type="Pfam" id="PF05761">
    <property type="entry name" value="5_nucleotid"/>
    <property type="match status" value="1"/>
</dbReference>
<evidence type="ECO:0000313" key="7">
    <source>
        <dbReference type="EMBL" id="KYG04326.1"/>
    </source>
</evidence>
<dbReference type="EMBL" id="JEME01002432">
    <property type="protein sequence ID" value="KYG04326.1"/>
    <property type="molecule type" value="Genomic_DNA"/>
</dbReference>
<accession>A0A150TI53</accession>